<evidence type="ECO:0000313" key="1">
    <source>
        <dbReference type="EMBL" id="CCI42637.1"/>
    </source>
</evidence>
<evidence type="ECO:0000313" key="2">
    <source>
        <dbReference type="Proteomes" id="UP000053237"/>
    </source>
</evidence>
<protein>
    <submittedName>
        <fullName evidence="1">Uncharacterized protein</fullName>
    </submittedName>
</protein>
<organism evidence="1 2">
    <name type="scientific">Albugo candida</name>
    <dbReference type="NCBI Taxonomy" id="65357"/>
    <lineage>
        <taxon>Eukaryota</taxon>
        <taxon>Sar</taxon>
        <taxon>Stramenopiles</taxon>
        <taxon>Oomycota</taxon>
        <taxon>Peronosporomycetes</taxon>
        <taxon>Albuginales</taxon>
        <taxon>Albuginaceae</taxon>
        <taxon>Albugo</taxon>
    </lineage>
</organism>
<dbReference type="Proteomes" id="UP000053237">
    <property type="component" value="Unassembled WGS sequence"/>
</dbReference>
<dbReference type="PROSITE" id="PS51257">
    <property type="entry name" value="PROKAR_LIPOPROTEIN"/>
    <property type="match status" value="1"/>
</dbReference>
<dbReference type="EMBL" id="CAIX01000037">
    <property type="protein sequence ID" value="CCI42637.1"/>
    <property type="molecule type" value="Genomic_DNA"/>
</dbReference>
<dbReference type="InParanoid" id="A0A024G8I0"/>
<name>A0A024G8I0_9STRA</name>
<comment type="caution">
    <text evidence="1">The sequence shown here is derived from an EMBL/GenBank/DDBJ whole genome shotgun (WGS) entry which is preliminary data.</text>
</comment>
<proteinExistence type="predicted"/>
<dbReference type="AlphaFoldDB" id="A0A024G8I0"/>
<reference evidence="1 2" key="1">
    <citation type="submission" date="2012-05" db="EMBL/GenBank/DDBJ databases">
        <title>Recombination and specialization in a pathogen metapopulation.</title>
        <authorList>
            <person name="Gardiner A."/>
            <person name="Kemen E."/>
            <person name="Schultz-Larsen T."/>
            <person name="MacLean D."/>
            <person name="Van Oosterhout C."/>
            <person name="Jones J.D.G."/>
        </authorList>
    </citation>
    <scope>NUCLEOTIDE SEQUENCE [LARGE SCALE GENOMIC DNA]</scope>
    <source>
        <strain evidence="1 2">Ac Nc2</strain>
    </source>
</reference>
<accession>A0A024G8I0</accession>
<gene>
    <name evidence="1" type="ORF">BN9_034210</name>
</gene>
<keyword evidence="2" id="KW-1185">Reference proteome</keyword>
<sequence length="128" mass="14190">MVATKQIYSALQLTGLMVQACDLQCPFPVEGVTCRTLETLEISAMGDEPDEKKNGMPFKGITSGDSIRKLADCVSLSTVESTIVFNIDPNFSDRRCKAWVIRFRHSPQQEPVISAYVCLWTDGLARTT</sequence>